<dbReference type="InterPro" id="IPR015424">
    <property type="entry name" value="PyrdxlP-dep_Trfase"/>
</dbReference>
<evidence type="ECO:0000313" key="2">
    <source>
        <dbReference type="EMBL" id="KAF5206544.1"/>
    </source>
</evidence>
<dbReference type="GO" id="GO:0005829">
    <property type="term" value="C:cytosol"/>
    <property type="evidence" value="ECO:0007669"/>
    <property type="project" value="TreeGrafter"/>
</dbReference>
<dbReference type="GO" id="GO:0030170">
    <property type="term" value="F:pyridoxal phosphate binding"/>
    <property type="evidence" value="ECO:0007669"/>
    <property type="project" value="InterPro"/>
</dbReference>
<dbReference type="Proteomes" id="UP000554482">
    <property type="component" value="Unassembled WGS sequence"/>
</dbReference>
<dbReference type="FunFam" id="3.90.1150.160:FF:000001">
    <property type="entry name" value="Glutamate decarboxylase"/>
    <property type="match status" value="1"/>
</dbReference>
<evidence type="ECO:0000313" key="3">
    <source>
        <dbReference type="Proteomes" id="UP000554482"/>
    </source>
</evidence>
<name>A0A7J6X9Y5_THATH</name>
<accession>A0A7J6X9Y5</accession>
<dbReference type="PANTHER" id="PTHR43321:SF13">
    <property type="entry name" value="GLUTAMATE DECARBOXYLASE"/>
    <property type="match status" value="1"/>
</dbReference>
<sequence>MDPVKAVQMVDENTICVAAILGSTLNGEFEDVKLLNDLLLQKNTETGLPLVKSINVSGHNSQVYMVLCMLELVGLFGEAKKIYLKSSSFISTTLELINQPSHSISPKGYKKVMQNCMESARLLLEGLEKMDHFEIVSKVEGVPLVAFAFKNQNKSLAFKLSKALRHYGWIVPAYTMPANAQHVTILRVVIREDLGRQLVDKLLSHVECALGEIVQTPTMAPKITFTIKVKPTRGNVGFGNNDGTFHVPGARET</sequence>
<dbReference type="InterPro" id="IPR010107">
    <property type="entry name" value="Glutamate_decarboxylase"/>
</dbReference>
<dbReference type="GO" id="GO:0004351">
    <property type="term" value="F:glutamate decarboxylase activity"/>
    <property type="evidence" value="ECO:0007669"/>
    <property type="project" value="InterPro"/>
</dbReference>
<evidence type="ECO:0000256" key="1">
    <source>
        <dbReference type="ARBA" id="ARBA00009533"/>
    </source>
</evidence>
<gene>
    <name evidence="2" type="ORF">FRX31_003874</name>
</gene>
<dbReference type="EMBL" id="JABWDY010002574">
    <property type="protein sequence ID" value="KAF5206544.1"/>
    <property type="molecule type" value="Genomic_DNA"/>
</dbReference>
<dbReference type="OrthoDB" id="1937243at2759"/>
<protein>
    <submittedName>
        <fullName evidence="2">Glutamate decarboxylase</fullName>
    </submittedName>
</protein>
<organism evidence="2 3">
    <name type="scientific">Thalictrum thalictroides</name>
    <name type="common">Rue-anemone</name>
    <name type="synonym">Anemone thalictroides</name>
    <dbReference type="NCBI Taxonomy" id="46969"/>
    <lineage>
        <taxon>Eukaryota</taxon>
        <taxon>Viridiplantae</taxon>
        <taxon>Streptophyta</taxon>
        <taxon>Embryophyta</taxon>
        <taxon>Tracheophyta</taxon>
        <taxon>Spermatophyta</taxon>
        <taxon>Magnoliopsida</taxon>
        <taxon>Ranunculales</taxon>
        <taxon>Ranunculaceae</taxon>
        <taxon>Thalictroideae</taxon>
        <taxon>Thalictrum</taxon>
    </lineage>
</organism>
<dbReference type="SUPFAM" id="SSF53383">
    <property type="entry name" value="PLP-dependent transferases"/>
    <property type="match status" value="1"/>
</dbReference>
<keyword evidence="3" id="KW-1185">Reference proteome</keyword>
<reference evidence="2 3" key="1">
    <citation type="submission" date="2020-06" db="EMBL/GenBank/DDBJ databases">
        <title>Transcriptomic and genomic resources for Thalictrum thalictroides and T. hernandezii: Facilitating candidate gene discovery in an emerging model plant lineage.</title>
        <authorList>
            <person name="Arias T."/>
            <person name="Riano-Pachon D.M."/>
            <person name="Di Stilio V.S."/>
        </authorList>
    </citation>
    <scope>NUCLEOTIDE SEQUENCE [LARGE SCALE GENOMIC DNA]</scope>
    <source>
        <strain evidence="3">cv. WT478/WT964</strain>
        <tissue evidence="2">Leaves</tissue>
    </source>
</reference>
<proteinExistence type="inferred from homology"/>
<comment type="caution">
    <text evidence="2">The sequence shown here is derived from an EMBL/GenBank/DDBJ whole genome shotgun (WGS) entry which is preliminary data.</text>
</comment>
<dbReference type="GO" id="GO:0006538">
    <property type="term" value="P:L-glutamate catabolic process"/>
    <property type="evidence" value="ECO:0007669"/>
    <property type="project" value="TreeGrafter"/>
</dbReference>
<dbReference type="Gene3D" id="3.90.1150.160">
    <property type="match status" value="1"/>
</dbReference>
<dbReference type="AlphaFoldDB" id="A0A7J6X9Y5"/>
<comment type="similarity">
    <text evidence="1">Belongs to the group II decarboxylase family.</text>
</comment>
<dbReference type="PANTHER" id="PTHR43321">
    <property type="entry name" value="GLUTAMATE DECARBOXYLASE"/>
    <property type="match status" value="1"/>
</dbReference>